<keyword evidence="2" id="KW-1185">Reference proteome</keyword>
<gene>
    <name evidence="1" type="ORF">BLAHAN_05254</name>
</gene>
<evidence type="ECO:0000313" key="1">
    <source>
        <dbReference type="EMBL" id="EEX22286.1"/>
    </source>
</evidence>
<comment type="caution">
    <text evidence="1">The sequence shown here is derived from an EMBL/GenBank/DDBJ whole genome shotgun (WGS) entry which is preliminary data.</text>
</comment>
<dbReference type="HOGENOM" id="CLU_2566997_0_0_9"/>
<organism evidence="1 2">
    <name type="scientific">Blautia hansenii DSM 20583</name>
    <dbReference type="NCBI Taxonomy" id="537007"/>
    <lineage>
        <taxon>Bacteria</taxon>
        <taxon>Bacillati</taxon>
        <taxon>Bacillota</taxon>
        <taxon>Clostridia</taxon>
        <taxon>Lachnospirales</taxon>
        <taxon>Lachnospiraceae</taxon>
        <taxon>Blautia</taxon>
    </lineage>
</organism>
<name>C9L792_BLAHA</name>
<evidence type="ECO:0000313" key="2">
    <source>
        <dbReference type="Proteomes" id="UP000003755"/>
    </source>
</evidence>
<dbReference type="KEGG" id="bhan:CGC63_10315"/>
<accession>C9L792</accession>
<protein>
    <submittedName>
        <fullName evidence="1">Uncharacterized protein</fullName>
    </submittedName>
</protein>
<dbReference type="EMBL" id="ABYU02000012">
    <property type="protein sequence ID" value="EEX22286.1"/>
    <property type="molecule type" value="Genomic_DNA"/>
</dbReference>
<reference evidence="1" key="1">
    <citation type="submission" date="2009-09" db="EMBL/GenBank/DDBJ databases">
        <authorList>
            <person name="Weinstock G."/>
            <person name="Sodergren E."/>
            <person name="Clifton S."/>
            <person name="Fulton L."/>
            <person name="Fulton B."/>
            <person name="Courtney L."/>
            <person name="Fronick C."/>
            <person name="Harrison M."/>
            <person name="Strong C."/>
            <person name="Farmer C."/>
            <person name="Delahaunty K."/>
            <person name="Markovic C."/>
            <person name="Hall O."/>
            <person name="Minx P."/>
            <person name="Tomlinson C."/>
            <person name="Mitreva M."/>
            <person name="Nelson J."/>
            <person name="Hou S."/>
            <person name="Wollam A."/>
            <person name="Pepin K.H."/>
            <person name="Johnson M."/>
            <person name="Bhonagiri V."/>
            <person name="Nash W.E."/>
            <person name="Warren W."/>
            <person name="Chinwalla A."/>
            <person name="Mardis E.R."/>
            <person name="Wilson R.K."/>
        </authorList>
    </citation>
    <scope>NUCLEOTIDE SEQUENCE [LARGE SCALE GENOMIC DNA]</scope>
    <source>
        <strain evidence="1">DSM 20583</strain>
    </source>
</reference>
<dbReference type="RefSeq" id="WP_003020069.1">
    <property type="nucleotide sequence ID" value="NZ_CP022413.2"/>
</dbReference>
<sequence length="81" mass="9406">MENKPMSVILNEVKGNIVNIINQSGLPIYITEMILKDIVNDVSEVSRQVREKEYQDYIQAEQTKMEETKTQKTVDMEKADE</sequence>
<proteinExistence type="predicted"/>
<dbReference type="STRING" id="537007.BLAHAN_05254"/>
<dbReference type="Proteomes" id="UP000003755">
    <property type="component" value="Unassembled WGS sequence"/>
</dbReference>
<dbReference type="AlphaFoldDB" id="C9L792"/>